<dbReference type="AlphaFoldDB" id="A0A855MGV3"/>
<dbReference type="RefSeq" id="WP_103861250.1">
    <property type="nucleotide sequence ID" value="NZ_CAKLIA010000007.1"/>
</dbReference>
<dbReference type="EMBL" id="CP065030">
    <property type="protein sequence ID" value="QPK16553.1"/>
    <property type="molecule type" value="Genomic_DNA"/>
</dbReference>
<proteinExistence type="predicted"/>
<sequence length="69" mass="7137">MINQVGTPYSTSTQAADTQRAAAQSATADSVPVNADSQTKQEVVFSSLAQQLSDSASRADAEYAGLSIK</sequence>
<evidence type="ECO:0000313" key="5">
    <source>
        <dbReference type="Proteomes" id="UP000237284"/>
    </source>
</evidence>
<dbReference type="EMBL" id="JACDRT010000002">
    <property type="protein sequence ID" value="MBA0157960.1"/>
    <property type="molecule type" value="Genomic_DNA"/>
</dbReference>
<accession>A0A855MGV3</accession>
<dbReference type="Proteomes" id="UP000584405">
    <property type="component" value="Unassembled WGS sequence"/>
</dbReference>
<evidence type="ECO:0000313" key="6">
    <source>
        <dbReference type="Proteomes" id="UP000584405"/>
    </source>
</evidence>
<evidence type="ECO:0000313" key="4">
    <source>
        <dbReference type="EMBL" id="QPK16553.1"/>
    </source>
</evidence>
<organism evidence="3">
    <name type="scientific">Pectobacterium versatile</name>
    <dbReference type="NCBI Taxonomy" id="2488639"/>
    <lineage>
        <taxon>Bacteria</taxon>
        <taxon>Pseudomonadati</taxon>
        <taxon>Pseudomonadota</taxon>
        <taxon>Gammaproteobacteria</taxon>
        <taxon>Enterobacterales</taxon>
        <taxon>Pectobacteriaceae</taxon>
        <taxon>Pectobacterium</taxon>
    </lineage>
</organism>
<evidence type="ECO:0000256" key="1">
    <source>
        <dbReference type="SAM" id="MobiDB-lite"/>
    </source>
</evidence>
<reference evidence="3" key="1">
    <citation type="submission" date="2017-12" db="EMBL/GenBank/DDBJ databases">
        <title>First report on the novel genomospecies/subspecies of Pectobacterium carotovorum in Russia.</title>
        <authorList>
            <person name="Shirshikov F.V."/>
            <person name="Miroshnikov K."/>
            <person name="Toshakov S.V."/>
            <person name="Kabanova A.P."/>
            <person name="Barannik A.P."/>
            <person name="Shneider M."/>
            <person name="Ignatov A.N."/>
            <person name="Miroshnikov K.A."/>
        </authorList>
    </citation>
    <scope>NUCLEOTIDE SEQUENCE [LARGE SCALE GENOMIC DNA]</scope>
    <source>
        <strain evidence="3">F131</strain>
    </source>
</reference>
<evidence type="ECO:0000313" key="2">
    <source>
        <dbReference type="EMBL" id="MBA0157960.1"/>
    </source>
</evidence>
<feature type="compositionally biased region" description="Low complexity" evidence="1">
    <location>
        <begin position="10"/>
        <end position="30"/>
    </location>
</feature>
<reference evidence="4 5" key="3">
    <citation type="submission" date="2020-11" db="EMBL/GenBank/DDBJ databases">
        <title>Complete genome sequence of Pectobacterium versatile F131.</title>
        <authorList>
            <person name="Shirshikov F.V."/>
            <person name="Miroshnikov K."/>
            <person name="Toshakov S.V."/>
            <person name="Kabanova A.P."/>
            <person name="Barannik A.P."/>
            <person name="Shneider M."/>
            <person name="Ignatov A.N."/>
            <person name="Miroshnikov K.A."/>
            <person name="Mikhailova Y.V."/>
            <person name="Shelenkov A."/>
            <person name="Yanushevich Y.G."/>
            <person name="Evseev P.V."/>
        </authorList>
    </citation>
    <scope>NUCLEOTIDE SEQUENCE [LARGE SCALE GENOMIC DNA]</scope>
    <source>
        <strain evidence="4 5">F131</strain>
    </source>
</reference>
<evidence type="ECO:0000313" key="3">
    <source>
        <dbReference type="EMBL" id="POY48031.1"/>
    </source>
</evidence>
<name>A0A855MGV3_9GAMM</name>
<protein>
    <submittedName>
        <fullName evidence="3">Uncharacterized protein</fullName>
    </submittedName>
</protein>
<reference evidence="2 6" key="2">
    <citation type="submission" date="2020-07" db="EMBL/GenBank/DDBJ databases">
        <title>Updated taxonomy of Pectobacterium genus in the CIRM-CFBP bacterial collection: when new species reveal old endemic population.</title>
        <authorList>
            <person name="Pedron J."/>
            <person name="Barny M.A."/>
            <person name="Portier P."/>
        </authorList>
    </citation>
    <scope>NUCLEOTIDE SEQUENCE [LARGE SCALE GENOMIC DNA]</scope>
    <source>
        <strain evidence="2 6">CFBP5669</strain>
    </source>
</reference>
<gene>
    <name evidence="4" type="ORF">F131LOC_003995</name>
    <name evidence="3" type="ORF">F131LOC_04210</name>
    <name evidence="2" type="ORF">H0253_03775</name>
</gene>
<dbReference type="Proteomes" id="UP000237284">
    <property type="component" value="Chromosome"/>
</dbReference>
<feature type="region of interest" description="Disordered" evidence="1">
    <location>
        <begin position="1"/>
        <end position="37"/>
    </location>
</feature>
<dbReference type="EMBL" id="PDVW01000049">
    <property type="protein sequence ID" value="POY48031.1"/>
    <property type="molecule type" value="Genomic_DNA"/>
</dbReference>